<feature type="coiled-coil region" evidence="5">
    <location>
        <begin position="121"/>
        <end position="169"/>
    </location>
</feature>
<dbReference type="GO" id="GO:0008270">
    <property type="term" value="F:zinc ion binding"/>
    <property type="evidence" value="ECO:0007669"/>
    <property type="project" value="UniProtKB-KW"/>
</dbReference>
<keyword evidence="9" id="KW-1185">Reference proteome</keyword>
<proteinExistence type="predicted"/>
<dbReference type="Gene3D" id="3.30.40.10">
    <property type="entry name" value="Zinc/RING finger domain, C3HC4 (zinc finger)"/>
    <property type="match status" value="1"/>
</dbReference>
<dbReference type="InterPro" id="IPR019786">
    <property type="entry name" value="Zinc_finger_PHD-type_CS"/>
</dbReference>
<keyword evidence="2 4" id="KW-0863">Zinc-finger</keyword>
<evidence type="ECO:0000256" key="1">
    <source>
        <dbReference type="ARBA" id="ARBA00022723"/>
    </source>
</evidence>
<sequence length="259" mass="29448">MNELCISQNESSVVCPSPDENFDDSITEVKTLCSEEQAIDITPNQKETVQTRQKAKKGKKGQKGLQTDSKNSCICKSNKTGNMIRCNHCQLWFHVACVLDKNDSEVGFWVCLDCRLLPSRIQNIETMLEQFVSKYQEVECKLEHKSQEVENLQQENNRLRDSLTRDKKQENECEITTKLNNHSCKKDDLRDKQRNSAEISKPHRGTLLVGSSVIRDITTDAFKLDNQPLCVRGVAGCQTLQQNSSANLLMKFTKTLSCK</sequence>
<evidence type="ECO:0000256" key="4">
    <source>
        <dbReference type="PROSITE-ProRule" id="PRU00146"/>
    </source>
</evidence>
<evidence type="ECO:0000313" key="9">
    <source>
        <dbReference type="Proteomes" id="UP000683360"/>
    </source>
</evidence>
<dbReference type="InterPro" id="IPR001965">
    <property type="entry name" value="Znf_PHD"/>
</dbReference>
<evidence type="ECO:0000313" key="8">
    <source>
        <dbReference type="EMBL" id="CAG2210807.1"/>
    </source>
</evidence>
<evidence type="ECO:0000256" key="5">
    <source>
        <dbReference type="SAM" id="Coils"/>
    </source>
</evidence>
<dbReference type="OrthoDB" id="10360163at2759"/>
<organism evidence="8 9">
    <name type="scientific">Mytilus edulis</name>
    <name type="common">Blue mussel</name>
    <dbReference type="NCBI Taxonomy" id="6550"/>
    <lineage>
        <taxon>Eukaryota</taxon>
        <taxon>Metazoa</taxon>
        <taxon>Spiralia</taxon>
        <taxon>Lophotrochozoa</taxon>
        <taxon>Mollusca</taxon>
        <taxon>Bivalvia</taxon>
        <taxon>Autobranchia</taxon>
        <taxon>Pteriomorphia</taxon>
        <taxon>Mytilida</taxon>
        <taxon>Mytiloidea</taxon>
        <taxon>Mytilidae</taxon>
        <taxon>Mytilinae</taxon>
        <taxon>Mytilus</taxon>
    </lineage>
</organism>
<evidence type="ECO:0000259" key="7">
    <source>
        <dbReference type="PROSITE" id="PS50016"/>
    </source>
</evidence>
<evidence type="ECO:0000256" key="2">
    <source>
        <dbReference type="ARBA" id="ARBA00022771"/>
    </source>
</evidence>
<dbReference type="Proteomes" id="UP000683360">
    <property type="component" value="Unassembled WGS sequence"/>
</dbReference>
<dbReference type="SMART" id="SM00249">
    <property type="entry name" value="PHD"/>
    <property type="match status" value="1"/>
</dbReference>
<feature type="compositionally biased region" description="Basic residues" evidence="6">
    <location>
        <begin position="53"/>
        <end position="62"/>
    </location>
</feature>
<keyword evidence="1" id="KW-0479">Metal-binding</keyword>
<dbReference type="EMBL" id="CAJPWZ010001244">
    <property type="protein sequence ID" value="CAG2210807.1"/>
    <property type="molecule type" value="Genomic_DNA"/>
</dbReference>
<keyword evidence="3" id="KW-0862">Zinc</keyword>
<dbReference type="PROSITE" id="PS50016">
    <property type="entry name" value="ZF_PHD_2"/>
    <property type="match status" value="1"/>
</dbReference>
<dbReference type="InterPro" id="IPR011011">
    <property type="entry name" value="Znf_FYVE_PHD"/>
</dbReference>
<dbReference type="PROSITE" id="PS01359">
    <property type="entry name" value="ZF_PHD_1"/>
    <property type="match status" value="1"/>
</dbReference>
<feature type="domain" description="PHD-type" evidence="7">
    <location>
        <begin position="70"/>
        <end position="117"/>
    </location>
</feature>
<name>A0A8S3RQI2_MYTED</name>
<keyword evidence="5" id="KW-0175">Coiled coil</keyword>
<dbReference type="InterPro" id="IPR019787">
    <property type="entry name" value="Znf_PHD-finger"/>
</dbReference>
<accession>A0A8S3RQI2</accession>
<reference evidence="8" key="1">
    <citation type="submission" date="2021-03" db="EMBL/GenBank/DDBJ databases">
        <authorList>
            <person name="Bekaert M."/>
        </authorList>
    </citation>
    <scope>NUCLEOTIDE SEQUENCE</scope>
</reference>
<gene>
    <name evidence="8" type="ORF">MEDL_24797</name>
</gene>
<dbReference type="SUPFAM" id="SSF57903">
    <property type="entry name" value="FYVE/PHD zinc finger"/>
    <property type="match status" value="1"/>
</dbReference>
<dbReference type="AlphaFoldDB" id="A0A8S3RQI2"/>
<comment type="caution">
    <text evidence="8">The sequence shown here is derived from an EMBL/GenBank/DDBJ whole genome shotgun (WGS) entry which is preliminary data.</text>
</comment>
<evidence type="ECO:0000256" key="6">
    <source>
        <dbReference type="SAM" id="MobiDB-lite"/>
    </source>
</evidence>
<feature type="region of interest" description="Disordered" evidence="6">
    <location>
        <begin position="46"/>
        <end position="68"/>
    </location>
</feature>
<evidence type="ECO:0000256" key="3">
    <source>
        <dbReference type="ARBA" id="ARBA00022833"/>
    </source>
</evidence>
<dbReference type="InterPro" id="IPR013083">
    <property type="entry name" value="Znf_RING/FYVE/PHD"/>
</dbReference>
<protein>
    <recommendedName>
        <fullName evidence="7">PHD-type domain-containing protein</fullName>
    </recommendedName>
</protein>